<proteinExistence type="predicted"/>
<protein>
    <submittedName>
        <fullName evidence="2">Uncharacterized protein</fullName>
    </submittedName>
</protein>
<reference evidence="2" key="1">
    <citation type="submission" date="2022-03" db="EMBL/GenBank/DDBJ databases">
        <title>Genomic analyses of argali, domestic sheep and their hybrids provide insights into chromosomal evolution, heterosis and genetic basis of agronomic traits.</title>
        <authorList>
            <person name="Li M."/>
        </authorList>
    </citation>
    <scope>NUCLEOTIDE SEQUENCE</scope>
    <source>
        <strain evidence="2">CAU-MHL-2022a</strain>
        <tissue evidence="2">Skin</tissue>
    </source>
</reference>
<sequence>MSETIYFKQQCHCPENAEAQVEGLWLTFTRMLCVQRPAGKRRGVRGGGAGRQQEGQSTSDADPSQGSQNCQAPVGDMQLAGEALGDIPVTALLHLNVDIQDTKASFLHTQDSIRSIPKDPPCENNHHREYGSAVCQSSTASGVWPSPKKAEWTLTVDCASEIRVPMFAQYCPGPQSPDVVLDDSSSSVPFTRYVLSCQGFVTSLTSKQPCIEACNKHISLKATCEHVLKNQVSTDAAKDGQRGPSQ</sequence>
<organism evidence="2 3">
    <name type="scientific">Ovis ammon polii</name>
    <dbReference type="NCBI Taxonomy" id="230172"/>
    <lineage>
        <taxon>Eukaryota</taxon>
        <taxon>Metazoa</taxon>
        <taxon>Chordata</taxon>
        <taxon>Craniata</taxon>
        <taxon>Vertebrata</taxon>
        <taxon>Euteleostomi</taxon>
        <taxon>Mammalia</taxon>
        <taxon>Eutheria</taxon>
        <taxon>Laurasiatheria</taxon>
        <taxon>Artiodactyla</taxon>
        <taxon>Ruminantia</taxon>
        <taxon>Pecora</taxon>
        <taxon>Bovidae</taxon>
        <taxon>Caprinae</taxon>
        <taxon>Ovis</taxon>
    </lineage>
</organism>
<name>A0AAD4TKH2_OVIAM</name>
<feature type="region of interest" description="Disordered" evidence="1">
    <location>
        <begin position="39"/>
        <end position="73"/>
    </location>
</feature>
<feature type="compositionally biased region" description="Polar residues" evidence="1">
    <location>
        <begin position="57"/>
        <end position="71"/>
    </location>
</feature>
<dbReference type="EMBL" id="JAKZEL010000027">
    <property type="protein sequence ID" value="KAI4529742.1"/>
    <property type="molecule type" value="Genomic_DNA"/>
</dbReference>
<dbReference type="Proteomes" id="UP001214576">
    <property type="component" value="Unassembled WGS sequence"/>
</dbReference>
<accession>A0AAD4TKH2</accession>
<evidence type="ECO:0000313" key="3">
    <source>
        <dbReference type="Proteomes" id="UP001214576"/>
    </source>
</evidence>
<keyword evidence="3" id="KW-1185">Reference proteome</keyword>
<evidence type="ECO:0000256" key="1">
    <source>
        <dbReference type="SAM" id="MobiDB-lite"/>
    </source>
</evidence>
<gene>
    <name evidence="2" type="ORF">MG293_020420</name>
</gene>
<dbReference type="AlphaFoldDB" id="A0AAD4TKH2"/>
<comment type="caution">
    <text evidence="2">The sequence shown here is derived from an EMBL/GenBank/DDBJ whole genome shotgun (WGS) entry which is preliminary data.</text>
</comment>
<evidence type="ECO:0000313" key="2">
    <source>
        <dbReference type="EMBL" id="KAI4529742.1"/>
    </source>
</evidence>